<dbReference type="SUPFAM" id="SSF52172">
    <property type="entry name" value="CheY-like"/>
    <property type="match status" value="1"/>
</dbReference>
<dbReference type="PRINTS" id="PR00038">
    <property type="entry name" value="HTHLUXR"/>
</dbReference>
<keyword evidence="1 5" id="KW-0597">Phosphoprotein</keyword>
<dbReference type="InterPro" id="IPR000792">
    <property type="entry name" value="Tscrpt_reg_LuxR_C"/>
</dbReference>
<feature type="domain" description="HTH luxR-type" evidence="6">
    <location>
        <begin position="146"/>
        <end position="211"/>
    </location>
</feature>
<proteinExistence type="predicted"/>
<feature type="modified residue" description="4-aspartylphosphate" evidence="5">
    <location>
        <position position="57"/>
    </location>
</feature>
<dbReference type="SUPFAM" id="SSF46894">
    <property type="entry name" value="C-terminal effector domain of the bipartite response regulators"/>
    <property type="match status" value="1"/>
</dbReference>
<accession>A0ABY4CPA9</accession>
<dbReference type="RefSeq" id="WP_347437971.1">
    <property type="nucleotide sequence ID" value="NZ_CP089291.1"/>
</dbReference>
<dbReference type="PANTHER" id="PTHR43214">
    <property type="entry name" value="TWO-COMPONENT RESPONSE REGULATOR"/>
    <property type="match status" value="1"/>
</dbReference>
<keyword evidence="9" id="KW-1185">Reference proteome</keyword>
<dbReference type="EMBL" id="CP089291">
    <property type="protein sequence ID" value="UOF91282.1"/>
    <property type="molecule type" value="Genomic_DNA"/>
</dbReference>
<dbReference type="Pfam" id="PF00196">
    <property type="entry name" value="GerE"/>
    <property type="match status" value="1"/>
</dbReference>
<dbReference type="Gene3D" id="3.40.50.2300">
    <property type="match status" value="1"/>
</dbReference>
<evidence type="ECO:0000256" key="4">
    <source>
        <dbReference type="ARBA" id="ARBA00023163"/>
    </source>
</evidence>
<dbReference type="CDD" id="cd06170">
    <property type="entry name" value="LuxR_C_like"/>
    <property type="match status" value="1"/>
</dbReference>
<organism evidence="8 9">
    <name type="scientific">Fodinisporobacter ferrooxydans</name>
    <dbReference type="NCBI Taxonomy" id="2901836"/>
    <lineage>
        <taxon>Bacteria</taxon>
        <taxon>Bacillati</taxon>
        <taxon>Bacillota</taxon>
        <taxon>Bacilli</taxon>
        <taxon>Bacillales</taxon>
        <taxon>Alicyclobacillaceae</taxon>
        <taxon>Fodinisporobacter</taxon>
    </lineage>
</organism>
<keyword evidence="2" id="KW-0805">Transcription regulation</keyword>
<dbReference type="InterPro" id="IPR011006">
    <property type="entry name" value="CheY-like_superfamily"/>
</dbReference>
<dbReference type="Pfam" id="PF00072">
    <property type="entry name" value="Response_reg"/>
    <property type="match status" value="1"/>
</dbReference>
<dbReference type="PANTHER" id="PTHR43214:SF43">
    <property type="entry name" value="TWO-COMPONENT RESPONSE REGULATOR"/>
    <property type="match status" value="1"/>
</dbReference>
<evidence type="ECO:0000256" key="3">
    <source>
        <dbReference type="ARBA" id="ARBA00023125"/>
    </source>
</evidence>
<feature type="domain" description="Response regulatory" evidence="7">
    <location>
        <begin position="6"/>
        <end position="122"/>
    </location>
</feature>
<evidence type="ECO:0000313" key="8">
    <source>
        <dbReference type="EMBL" id="UOF91282.1"/>
    </source>
</evidence>
<evidence type="ECO:0000256" key="1">
    <source>
        <dbReference type="ARBA" id="ARBA00022553"/>
    </source>
</evidence>
<dbReference type="Proteomes" id="UP000830167">
    <property type="component" value="Chromosome"/>
</dbReference>
<dbReference type="InterPro" id="IPR016032">
    <property type="entry name" value="Sig_transdc_resp-reg_C-effctor"/>
</dbReference>
<dbReference type="CDD" id="cd17535">
    <property type="entry name" value="REC_NarL-like"/>
    <property type="match status" value="1"/>
</dbReference>
<sequence>MQKKITVMLVDDHEMVRMGLRSLLTMYSQIEIIAEAGNAAQCMTLAVQMKPDVILLDIRLPDKSGVEVCRMLKQQIPASRIIMLTSYDDEKFIREAFLHGANGYILKEIRGQNLIKSIESVYEGKTMLDPKIADKAFHKIKESKREETLYNCLTAIEKQILFHISEGLKNREIAEKLGLKEKTVRNYVSQILEKLDLHKRAEAATFAVRYQRDHLSFPG</sequence>
<dbReference type="PROSITE" id="PS50043">
    <property type="entry name" value="HTH_LUXR_2"/>
    <property type="match status" value="1"/>
</dbReference>
<dbReference type="InterPro" id="IPR058245">
    <property type="entry name" value="NreC/VraR/RcsB-like_REC"/>
</dbReference>
<keyword evidence="3" id="KW-0238">DNA-binding</keyword>
<evidence type="ECO:0000259" key="7">
    <source>
        <dbReference type="PROSITE" id="PS50110"/>
    </source>
</evidence>
<evidence type="ECO:0000313" key="9">
    <source>
        <dbReference type="Proteomes" id="UP000830167"/>
    </source>
</evidence>
<dbReference type="InterPro" id="IPR001789">
    <property type="entry name" value="Sig_transdc_resp-reg_receiver"/>
</dbReference>
<name>A0ABY4CPA9_9BACL</name>
<dbReference type="PROSITE" id="PS50110">
    <property type="entry name" value="RESPONSE_REGULATORY"/>
    <property type="match status" value="1"/>
</dbReference>
<dbReference type="SMART" id="SM00421">
    <property type="entry name" value="HTH_LUXR"/>
    <property type="match status" value="1"/>
</dbReference>
<dbReference type="SMART" id="SM00448">
    <property type="entry name" value="REC"/>
    <property type="match status" value="1"/>
</dbReference>
<evidence type="ECO:0000259" key="6">
    <source>
        <dbReference type="PROSITE" id="PS50043"/>
    </source>
</evidence>
<reference evidence="8" key="1">
    <citation type="submission" date="2021-12" db="EMBL/GenBank/DDBJ databases">
        <title>Alicyclobacillaceae gen. nov., sp. nov., isolated from chalcocite enrichment system.</title>
        <authorList>
            <person name="Jiang Z."/>
        </authorList>
    </citation>
    <scope>NUCLEOTIDE SEQUENCE</scope>
    <source>
        <strain evidence="8">MYW30-H2</strain>
    </source>
</reference>
<protein>
    <submittedName>
        <fullName evidence="8">Response regulator transcription factor</fullName>
    </submittedName>
</protein>
<evidence type="ECO:0000256" key="2">
    <source>
        <dbReference type="ARBA" id="ARBA00023015"/>
    </source>
</evidence>
<gene>
    <name evidence="8" type="ORF">LSG31_03215</name>
</gene>
<evidence type="ECO:0000256" key="5">
    <source>
        <dbReference type="PROSITE-ProRule" id="PRU00169"/>
    </source>
</evidence>
<keyword evidence="4" id="KW-0804">Transcription</keyword>
<dbReference type="InterPro" id="IPR039420">
    <property type="entry name" value="WalR-like"/>
</dbReference>